<gene>
    <name evidence="1" type="ORF">SISNIDRAFT_228471</name>
</gene>
<sequence length="90" mass="10450">MTLVEVFHRWTTNRCRELLHELTVAISLTGQSKALKDITHRRVSLQQLLCFMRVDGLRSLCSGLRIGNSIEFVFRYRSPRSEGRCRSNTP</sequence>
<reference evidence="1 2" key="1">
    <citation type="journal article" date="2016" name="Mol. Biol. Evol.">
        <title>Comparative Genomics of Early-Diverging Mushroom-Forming Fungi Provides Insights into the Origins of Lignocellulose Decay Capabilities.</title>
        <authorList>
            <person name="Nagy L.G."/>
            <person name="Riley R."/>
            <person name="Tritt A."/>
            <person name="Adam C."/>
            <person name="Daum C."/>
            <person name="Floudas D."/>
            <person name="Sun H."/>
            <person name="Yadav J.S."/>
            <person name="Pangilinan J."/>
            <person name="Larsson K.H."/>
            <person name="Matsuura K."/>
            <person name="Barry K."/>
            <person name="Labutti K."/>
            <person name="Kuo R."/>
            <person name="Ohm R.A."/>
            <person name="Bhattacharya S.S."/>
            <person name="Shirouzu T."/>
            <person name="Yoshinaga Y."/>
            <person name="Martin F.M."/>
            <person name="Grigoriev I.V."/>
            <person name="Hibbett D.S."/>
        </authorList>
    </citation>
    <scope>NUCLEOTIDE SEQUENCE [LARGE SCALE GENOMIC DNA]</scope>
    <source>
        <strain evidence="1 2">HHB9708</strain>
    </source>
</reference>
<proteinExistence type="predicted"/>
<evidence type="ECO:0000313" key="2">
    <source>
        <dbReference type="Proteomes" id="UP000076722"/>
    </source>
</evidence>
<evidence type="ECO:0000313" key="1">
    <source>
        <dbReference type="EMBL" id="KZS89334.1"/>
    </source>
</evidence>
<organism evidence="1 2">
    <name type="scientific">Sistotremastrum niveocremeum HHB9708</name>
    <dbReference type="NCBI Taxonomy" id="1314777"/>
    <lineage>
        <taxon>Eukaryota</taxon>
        <taxon>Fungi</taxon>
        <taxon>Dikarya</taxon>
        <taxon>Basidiomycota</taxon>
        <taxon>Agaricomycotina</taxon>
        <taxon>Agaricomycetes</taxon>
        <taxon>Sistotremastrales</taxon>
        <taxon>Sistotremastraceae</taxon>
        <taxon>Sertulicium</taxon>
        <taxon>Sertulicium niveocremeum</taxon>
    </lineage>
</organism>
<accession>A0A164Q545</accession>
<protein>
    <submittedName>
        <fullName evidence="1">Uncharacterized protein</fullName>
    </submittedName>
</protein>
<dbReference type="Proteomes" id="UP000076722">
    <property type="component" value="Unassembled WGS sequence"/>
</dbReference>
<keyword evidence="2" id="KW-1185">Reference proteome</keyword>
<dbReference type="AlphaFoldDB" id="A0A164Q545"/>
<name>A0A164Q545_9AGAM</name>
<dbReference type="EMBL" id="KV419428">
    <property type="protein sequence ID" value="KZS89334.1"/>
    <property type="molecule type" value="Genomic_DNA"/>
</dbReference>